<evidence type="ECO:0000256" key="1">
    <source>
        <dbReference type="ARBA" id="ARBA00001452"/>
    </source>
</evidence>
<keyword evidence="8" id="KW-0325">Glycoprotein</keyword>
<evidence type="ECO:0000313" key="11">
    <source>
        <dbReference type="EMBL" id="ORY59567.1"/>
    </source>
</evidence>
<dbReference type="GO" id="GO:0012505">
    <property type="term" value="C:endomembrane system"/>
    <property type="evidence" value="ECO:0007669"/>
    <property type="project" value="UniProtKB-SubCell"/>
</dbReference>
<evidence type="ECO:0000256" key="7">
    <source>
        <dbReference type="ARBA" id="ARBA00023136"/>
    </source>
</evidence>
<sequence length="439" mass="48288">TTASIKQAASQVAEDLLTFYHGDEPGNVPGILPGPPPDGPYYWWIGGALWGTLLDYRLYTGDTKYDDIIMEAMTHQVGDDKDFMPLNWTASMGNDDQAFWAFAALIAVESRFTNPPEDSGLDWLALAQAVFNEQTLPERRVATENCKDGLRWQVFSFNTGWDYVNTIANAAYFNIGARLARYTDNGTYAEVAGDTWDWLTSHGYIDDQGNVYDGAHEPKDCRDINQFQFSYNAAVLIQGAAFLYNMTEGSAQELWKSRIDLLLNRTLTAFFPNGTAVEFDCERGKSCTVDMKSFKGYLHRWLASTTILATYTAPKILPVLRTSTEAAVAQCTGGNNQRQCGFRWETGVFDPDGFDQAGAVQQMDVLGALLSLLVTPDAVPVTNSTGGTSKGDSGAGSSLPQRTQYRDITAADRAGAAILTVVLLISVAVVFGWMSFWRD</sequence>
<dbReference type="STRING" id="1141098.A0A1Y2DJZ1"/>
<dbReference type="GO" id="GO:0016052">
    <property type="term" value="P:carbohydrate catabolic process"/>
    <property type="evidence" value="ECO:0007669"/>
    <property type="project" value="InterPro"/>
</dbReference>
<dbReference type="PIRSF" id="PIRSF016302">
    <property type="entry name" value="Man_a_manosd"/>
    <property type="match status" value="1"/>
</dbReference>
<evidence type="ECO:0000313" key="12">
    <source>
        <dbReference type="Proteomes" id="UP000193689"/>
    </source>
</evidence>
<dbReference type="GO" id="GO:0009272">
    <property type="term" value="P:fungal-type cell wall biogenesis"/>
    <property type="evidence" value="ECO:0007669"/>
    <property type="project" value="TreeGrafter"/>
</dbReference>
<dbReference type="Gene3D" id="1.50.10.20">
    <property type="match status" value="1"/>
</dbReference>
<keyword evidence="6 11" id="KW-0378">Hydrolase</keyword>
<name>A0A1Y2DJZ1_9PEZI</name>
<gene>
    <name evidence="11" type="ORF">BCR38DRAFT_351183</name>
</gene>
<keyword evidence="12" id="KW-1185">Reference proteome</keyword>
<dbReference type="AlphaFoldDB" id="A0A1Y2DJZ1"/>
<dbReference type="Pfam" id="PF03663">
    <property type="entry name" value="Glyco_hydro_76"/>
    <property type="match status" value="1"/>
</dbReference>
<proteinExistence type="inferred from homology"/>
<evidence type="ECO:0000256" key="8">
    <source>
        <dbReference type="ARBA" id="ARBA00023180"/>
    </source>
</evidence>
<dbReference type="GeneID" id="63772838"/>
<dbReference type="PANTHER" id="PTHR12145">
    <property type="entry name" value="MANNAN ENDO-1,6-ALPHA-MANNOSIDASE DCW1"/>
    <property type="match status" value="1"/>
</dbReference>
<dbReference type="InterPro" id="IPR005198">
    <property type="entry name" value="Glyco_hydro_76"/>
</dbReference>
<dbReference type="OrthoDB" id="4663618at2759"/>
<feature type="non-terminal residue" evidence="11">
    <location>
        <position position="1"/>
    </location>
</feature>
<evidence type="ECO:0000256" key="6">
    <source>
        <dbReference type="ARBA" id="ARBA00022801"/>
    </source>
</evidence>
<dbReference type="EC" id="3.2.1.101" evidence="4"/>
<dbReference type="RefSeq" id="XP_040712141.1">
    <property type="nucleotide sequence ID" value="XM_040856626.1"/>
</dbReference>
<evidence type="ECO:0000256" key="4">
    <source>
        <dbReference type="ARBA" id="ARBA00012350"/>
    </source>
</evidence>
<feature type="transmembrane region" description="Helical" evidence="10">
    <location>
        <begin position="414"/>
        <end position="436"/>
    </location>
</feature>
<evidence type="ECO:0000256" key="5">
    <source>
        <dbReference type="ARBA" id="ARBA00022729"/>
    </source>
</evidence>
<dbReference type="SUPFAM" id="SSF48208">
    <property type="entry name" value="Six-hairpin glycosidases"/>
    <property type="match status" value="1"/>
</dbReference>
<reference evidence="11 12" key="1">
    <citation type="submission" date="2016-07" db="EMBL/GenBank/DDBJ databases">
        <title>Pervasive Adenine N6-methylation of Active Genes in Fungi.</title>
        <authorList>
            <consortium name="DOE Joint Genome Institute"/>
            <person name="Mondo S.J."/>
            <person name="Dannebaum R.O."/>
            <person name="Kuo R.C."/>
            <person name="Labutti K."/>
            <person name="Haridas S."/>
            <person name="Kuo A."/>
            <person name="Salamov A."/>
            <person name="Ahrendt S.R."/>
            <person name="Lipzen A."/>
            <person name="Sullivan W."/>
            <person name="Andreopoulos W.B."/>
            <person name="Clum A."/>
            <person name="Lindquist E."/>
            <person name="Daum C."/>
            <person name="Ramamoorthy G.K."/>
            <person name="Gryganskyi A."/>
            <person name="Culley D."/>
            <person name="Magnuson J.K."/>
            <person name="James T.Y."/>
            <person name="O'Malley M.A."/>
            <person name="Stajich J.E."/>
            <person name="Spatafora J.W."/>
            <person name="Visel A."/>
            <person name="Grigoriev I.V."/>
        </authorList>
    </citation>
    <scope>NUCLEOTIDE SEQUENCE [LARGE SCALE GENOMIC DNA]</scope>
    <source>
        <strain evidence="11 12">CBS 129021</strain>
    </source>
</reference>
<keyword evidence="10" id="KW-0812">Transmembrane</keyword>
<evidence type="ECO:0000256" key="10">
    <source>
        <dbReference type="SAM" id="Phobius"/>
    </source>
</evidence>
<accession>A0A1Y2DJZ1</accession>
<evidence type="ECO:0000256" key="9">
    <source>
        <dbReference type="ARBA" id="ARBA00023295"/>
    </source>
</evidence>
<dbReference type="InterPro" id="IPR014480">
    <property type="entry name" value="Mannan-1_6-alpha_mannosidase"/>
</dbReference>
<keyword evidence="10" id="KW-1133">Transmembrane helix</keyword>
<comment type="subcellular location">
    <subcellularLocation>
        <location evidence="2">Endomembrane system</location>
    </subcellularLocation>
</comment>
<evidence type="ECO:0000256" key="2">
    <source>
        <dbReference type="ARBA" id="ARBA00004308"/>
    </source>
</evidence>
<dbReference type="GO" id="GO:0008496">
    <property type="term" value="F:mannan endo-1,6-alpha-mannosidase activity"/>
    <property type="evidence" value="ECO:0007669"/>
    <property type="project" value="UniProtKB-EC"/>
</dbReference>
<dbReference type="Proteomes" id="UP000193689">
    <property type="component" value="Unassembled WGS sequence"/>
</dbReference>
<keyword evidence="9" id="KW-0326">Glycosidase</keyword>
<comment type="catalytic activity">
    <reaction evidence="1">
        <text>Random hydrolysis of (1-&gt;6)-alpha-D-mannosidic linkages in unbranched (1-&gt;6)-mannans.</text>
        <dbReference type="EC" id="3.2.1.101"/>
    </reaction>
</comment>
<comment type="caution">
    <text evidence="11">The sequence shown here is derived from an EMBL/GenBank/DDBJ whole genome shotgun (WGS) entry which is preliminary data.</text>
</comment>
<keyword evidence="7 10" id="KW-0472">Membrane</keyword>
<dbReference type="EMBL" id="MCFJ01000013">
    <property type="protein sequence ID" value="ORY59567.1"/>
    <property type="molecule type" value="Genomic_DNA"/>
</dbReference>
<keyword evidence="5" id="KW-0732">Signal</keyword>
<organism evidence="11 12">
    <name type="scientific">Pseudomassariella vexata</name>
    <dbReference type="NCBI Taxonomy" id="1141098"/>
    <lineage>
        <taxon>Eukaryota</taxon>
        <taxon>Fungi</taxon>
        <taxon>Dikarya</taxon>
        <taxon>Ascomycota</taxon>
        <taxon>Pezizomycotina</taxon>
        <taxon>Sordariomycetes</taxon>
        <taxon>Xylariomycetidae</taxon>
        <taxon>Amphisphaeriales</taxon>
        <taxon>Pseudomassariaceae</taxon>
        <taxon>Pseudomassariella</taxon>
    </lineage>
</organism>
<evidence type="ECO:0000256" key="3">
    <source>
        <dbReference type="ARBA" id="ARBA00009699"/>
    </source>
</evidence>
<comment type="similarity">
    <text evidence="3">Belongs to the glycosyl hydrolase 76 family.</text>
</comment>
<dbReference type="FunFam" id="1.50.10.20:FF:000006">
    <property type="entry name" value="Mannan endo-1,6-alpha-mannosidase"/>
    <property type="match status" value="1"/>
</dbReference>
<protein>
    <recommendedName>
        <fullName evidence="4">mannan endo-1,6-alpha-mannosidase</fullName>
        <ecNumber evidence="4">3.2.1.101</ecNumber>
    </recommendedName>
</protein>
<dbReference type="PANTHER" id="PTHR12145:SF36">
    <property type="entry name" value="MANNAN ENDO-1,6-ALPHA-MANNOSIDASE DCW1"/>
    <property type="match status" value="1"/>
</dbReference>
<dbReference type="InterPro" id="IPR008928">
    <property type="entry name" value="6-hairpin_glycosidase_sf"/>
</dbReference>
<dbReference type="InParanoid" id="A0A1Y2DJZ1"/>